<dbReference type="RefSeq" id="WP_159303806.1">
    <property type="nucleotide sequence ID" value="NZ_LR733271.1"/>
</dbReference>
<dbReference type="GO" id="GO:0016989">
    <property type="term" value="F:sigma factor antagonist activity"/>
    <property type="evidence" value="ECO:0007669"/>
    <property type="project" value="TreeGrafter"/>
</dbReference>
<protein>
    <recommendedName>
        <fullName evidence="6">FecR family protein</fullName>
    </recommendedName>
</protein>
<evidence type="ECO:0000259" key="3">
    <source>
        <dbReference type="Pfam" id="PF16344"/>
    </source>
</evidence>
<dbReference type="EMBL" id="CABWLR010000006">
    <property type="protein sequence ID" value="VXC13487.1"/>
    <property type="molecule type" value="Genomic_DNA"/>
</dbReference>
<evidence type="ECO:0000313" key="4">
    <source>
        <dbReference type="EMBL" id="VXC13487.1"/>
    </source>
</evidence>
<keyword evidence="1" id="KW-1133">Transmembrane helix</keyword>
<name>A0A653W677_9FLAO</name>
<dbReference type="PANTHER" id="PTHR30273">
    <property type="entry name" value="PERIPLASMIC SIGNAL SENSOR AND SIGMA FACTOR ACTIVATOR FECR-RELATED"/>
    <property type="match status" value="1"/>
</dbReference>
<dbReference type="InterPro" id="IPR012373">
    <property type="entry name" value="Ferrdict_sens_TM"/>
</dbReference>
<evidence type="ECO:0008006" key="6">
    <source>
        <dbReference type="Google" id="ProtNLM"/>
    </source>
</evidence>
<sequence length="354" mass="39663">MEKINPKNINFSSMTEEETSALKKRIFNTIHQKKTKKRNFWFSGLAAACLIGCIGLTFYYFNTVNVESSITDFVNSTDADNDSLKEGEVVLTLGEGNSLKIKEDVASVNYSNTGENVTIGADEVVNQKATKNKKAVFNTLSVPYGKRSNLTLSDGTKVWLNSGSKLVYPIAFNGDKREVYIVGEAIFDVTHNEKKPFHVISDYQVVEVLGTVFGVTNYPDENATNTILKSGSVQISFKDINQASSHTDKMKITPGTKASFDKNSKSIVSEKVNVDNYFSWKEGVLIFKNNDLQFILKRISRYYNIDIIIDNESLATETFSGYLDLNEDILSVINSIKESTNMEYIQTENQILIK</sequence>
<feature type="transmembrane region" description="Helical" evidence="1">
    <location>
        <begin position="40"/>
        <end position="61"/>
    </location>
</feature>
<gene>
    <name evidence="4" type="ORF">MARI151_60134</name>
</gene>
<dbReference type="Pfam" id="PF04773">
    <property type="entry name" value="FecR"/>
    <property type="match status" value="1"/>
</dbReference>
<dbReference type="AlphaFoldDB" id="A0A653W677"/>
<dbReference type="Gene3D" id="3.55.50.30">
    <property type="match status" value="1"/>
</dbReference>
<organism evidence="4 5">
    <name type="scientific">Maribacter litoralis</name>
    <dbReference type="NCBI Taxonomy" id="2059726"/>
    <lineage>
        <taxon>Bacteria</taxon>
        <taxon>Pseudomonadati</taxon>
        <taxon>Bacteroidota</taxon>
        <taxon>Flavobacteriia</taxon>
        <taxon>Flavobacteriales</taxon>
        <taxon>Flavobacteriaceae</taxon>
        <taxon>Maribacter</taxon>
    </lineage>
</organism>
<dbReference type="Pfam" id="PF16344">
    <property type="entry name" value="FecR_C"/>
    <property type="match status" value="1"/>
</dbReference>
<keyword evidence="1" id="KW-0812">Transmembrane</keyword>
<evidence type="ECO:0000259" key="2">
    <source>
        <dbReference type="Pfam" id="PF04773"/>
    </source>
</evidence>
<keyword evidence="5" id="KW-1185">Reference proteome</keyword>
<reference evidence="4 5" key="1">
    <citation type="submission" date="2019-10" db="EMBL/GenBank/DDBJ databases">
        <authorList>
            <person name="Karimi E."/>
        </authorList>
    </citation>
    <scope>NUCLEOTIDE SEQUENCE [LARGE SCALE GENOMIC DNA]</scope>
    <source>
        <strain evidence="4">Maribacter sp. 151</strain>
    </source>
</reference>
<proteinExistence type="predicted"/>
<feature type="domain" description="FecR protein" evidence="2">
    <location>
        <begin position="140"/>
        <end position="233"/>
    </location>
</feature>
<dbReference type="PANTHER" id="PTHR30273:SF2">
    <property type="entry name" value="PROTEIN FECR"/>
    <property type="match status" value="1"/>
</dbReference>
<feature type="domain" description="Protein FecR C-terminal" evidence="3">
    <location>
        <begin position="285"/>
        <end position="353"/>
    </location>
</feature>
<dbReference type="Proteomes" id="UP000430202">
    <property type="component" value="Unassembled WGS sequence"/>
</dbReference>
<dbReference type="Gene3D" id="2.60.120.1440">
    <property type="match status" value="1"/>
</dbReference>
<accession>A0A653W677</accession>
<evidence type="ECO:0000256" key="1">
    <source>
        <dbReference type="SAM" id="Phobius"/>
    </source>
</evidence>
<evidence type="ECO:0000313" key="5">
    <source>
        <dbReference type="Proteomes" id="UP000430202"/>
    </source>
</evidence>
<dbReference type="InterPro" id="IPR006860">
    <property type="entry name" value="FecR"/>
</dbReference>
<dbReference type="InterPro" id="IPR032508">
    <property type="entry name" value="FecR_C"/>
</dbReference>
<keyword evidence="1" id="KW-0472">Membrane</keyword>